<dbReference type="EC" id="2.2.1.1" evidence="5"/>
<proteinExistence type="inferred from homology"/>
<dbReference type="Proteomes" id="UP000095651">
    <property type="component" value="Unassembled WGS sequence"/>
</dbReference>
<evidence type="ECO:0000256" key="3">
    <source>
        <dbReference type="ARBA" id="ARBA00023052"/>
    </source>
</evidence>
<reference evidence="5 7" key="1">
    <citation type="submission" date="2015-09" db="EMBL/GenBank/DDBJ databases">
        <authorList>
            <consortium name="Pathogen Informatics"/>
        </authorList>
    </citation>
    <scope>NUCLEOTIDE SEQUENCE [LARGE SCALE GENOMIC DNA]</scope>
    <source>
        <strain evidence="5 7">2789STDY5608850</strain>
    </source>
</reference>
<gene>
    <name evidence="5" type="primary">tktA_1</name>
    <name evidence="6" type="ORF">DXC39_08030</name>
    <name evidence="5" type="ORF">ERS852407_03068</name>
</gene>
<evidence type="ECO:0000313" key="8">
    <source>
        <dbReference type="Proteomes" id="UP000261257"/>
    </source>
</evidence>
<dbReference type="PANTHER" id="PTHR47514:SF1">
    <property type="entry name" value="TRANSKETOLASE N-TERMINAL SECTION-RELATED"/>
    <property type="match status" value="1"/>
</dbReference>
<dbReference type="AlphaFoldDB" id="A0A174FS31"/>
<evidence type="ECO:0000256" key="2">
    <source>
        <dbReference type="ARBA" id="ARBA00007131"/>
    </source>
</evidence>
<evidence type="ECO:0000259" key="4">
    <source>
        <dbReference type="Pfam" id="PF00456"/>
    </source>
</evidence>
<protein>
    <submittedName>
        <fullName evidence="5">Transketolase</fullName>
        <ecNumber evidence="5">2.2.1.1</ecNumber>
    </submittedName>
</protein>
<dbReference type="RefSeq" id="WP_055656445.1">
    <property type="nucleotide sequence ID" value="NZ_CABIXC010000007.1"/>
</dbReference>
<dbReference type="Pfam" id="PF00456">
    <property type="entry name" value="Transketolase_N"/>
    <property type="match status" value="1"/>
</dbReference>
<dbReference type="InterPro" id="IPR029061">
    <property type="entry name" value="THDP-binding"/>
</dbReference>
<dbReference type="SUPFAM" id="SSF52518">
    <property type="entry name" value="Thiamin diphosphate-binding fold (THDP-binding)"/>
    <property type="match status" value="1"/>
</dbReference>
<comment type="similarity">
    <text evidence="2">Belongs to the transketolase family.</text>
</comment>
<dbReference type="InterPro" id="IPR005474">
    <property type="entry name" value="Transketolase_N"/>
</dbReference>
<evidence type="ECO:0000313" key="6">
    <source>
        <dbReference type="EMBL" id="RGM07007.1"/>
    </source>
</evidence>
<dbReference type="EMBL" id="QSSQ01000004">
    <property type="protein sequence ID" value="RGM07007.1"/>
    <property type="molecule type" value="Genomic_DNA"/>
</dbReference>
<evidence type="ECO:0000313" key="7">
    <source>
        <dbReference type="Proteomes" id="UP000095651"/>
    </source>
</evidence>
<comment type="cofactor">
    <cofactor evidence="1">
        <name>thiamine diphosphate</name>
        <dbReference type="ChEBI" id="CHEBI:58937"/>
    </cofactor>
</comment>
<dbReference type="Proteomes" id="UP000261257">
    <property type="component" value="Unassembled WGS sequence"/>
</dbReference>
<evidence type="ECO:0000313" key="5">
    <source>
        <dbReference type="EMBL" id="CUO51646.1"/>
    </source>
</evidence>
<feature type="domain" description="Transketolase N-terminal" evidence="4">
    <location>
        <begin position="12"/>
        <end position="262"/>
    </location>
</feature>
<reference evidence="6 8" key="2">
    <citation type="submission" date="2018-08" db="EMBL/GenBank/DDBJ databases">
        <title>A genome reference for cultivated species of the human gut microbiota.</title>
        <authorList>
            <person name="Zou Y."/>
            <person name="Xue W."/>
            <person name="Luo G."/>
        </authorList>
    </citation>
    <scope>NUCLEOTIDE SEQUENCE [LARGE SCALE GENOMIC DNA]</scope>
    <source>
        <strain evidence="6 8">TF05-11AC</strain>
    </source>
</reference>
<dbReference type="EMBL" id="CYZE01000007">
    <property type="protein sequence ID" value="CUO51646.1"/>
    <property type="molecule type" value="Genomic_DNA"/>
</dbReference>
<keyword evidence="3" id="KW-0786">Thiamine pyrophosphate</keyword>
<evidence type="ECO:0000256" key="1">
    <source>
        <dbReference type="ARBA" id="ARBA00001964"/>
    </source>
</evidence>
<keyword evidence="5" id="KW-0808">Transferase</keyword>
<dbReference type="CDD" id="cd02012">
    <property type="entry name" value="TPP_TK"/>
    <property type="match status" value="1"/>
</dbReference>
<dbReference type="Gene3D" id="3.40.50.970">
    <property type="match status" value="1"/>
</dbReference>
<name>A0A174FS31_9FIRM</name>
<accession>A0A174FS31</accession>
<sequence>MNCAENKELAQKAKEIRKLTLTSIAKVGKGHIGGALSLCEVMSVLYFKHMNVRPDDPLWDDRDRFVLSKGHAGPVVYAALVLRGFLDPSELETMNHFGSMLPSHCDRKLTRGIDMSTGSLGQGFAAAAGMALGAKLDKKDCFIYAIIGDGESQEGLIWETAMLAGSRRLDHFIAFTDYNKMQIDGYIGDVNDLEPLDKKWESFGWHVQSIDGHDIGAIDFAIETARKTKGKPSMIILNTAKGKGAYFAENKLESHSMNITEEMYVKALAEIEGREVCL</sequence>
<organism evidence="5 7">
    <name type="scientific">Hungatella hathewayi</name>
    <dbReference type="NCBI Taxonomy" id="154046"/>
    <lineage>
        <taxon>Bacteria</taxon>
        <taxon>Bacillati</taxon>
        <taxon>Bacillota</taxon>
        <taxon>Clostridia</taxon>
        <taxon>Lachnospirales</taxon>
        <taxon>Lachnospiraceae</taxon>
        <taxon>Hungatella</taxon>
    </lineage>
</organism>
<dbReference type="PANTHER" id="PTHR47514">
    <property type="entry name" value="TRANSKETOLASE N-TERMINAL SECTION-RELATED"/>
    <property type="match status" value="1"/>
</dbReference>
<dbReference type="GO" id="GO:0004802">
    <property type="term" value="F:transketolase activity"/>
    <property type="evidence" value="ECO:0007669"/>
    <property type="project" value="UniProtKB-EC"/>
</dbReference>